<feature type="signal peptide" evidence="2">
    <location>
        <begin position="1"/>
        <end position="18"/>
    </location>
</feature>
<evidence type="ECO:0000256" key="2">
    <source>
        <dbReference type="SAM" id="SignalP"/>
    </source>
</evidence>
<name>A0A6T9YCN5_ALTMA</name>
<evidence type="ECO:0000256" key="1">
    <source>
        <dbReference type="SAM" id="MobiDB-lite"/>
    </source>
</evidence>
<feature type="region of interest" description="Disordered" evidence="1">
    <location>
        <begin position="71"/>
        <end position="91"/>
    </location>
</feature>
<sequence>MKRLFVTFALILSFNAFGQNAEVLECERCSDAQMRNLAEIYILQAPTFKDILIIDPMTGNFREFEVVSSSGSGGGFPSGGSSVKMKPTRHNQNQIERDIKDISNAYSKIAYTIQSVGEYDVTMEGHDIYKSAADGLNPQYKAGVAASIEEILETLDEYQQQSLLVDSKLKKIPFLELFKKEVIDMLTNKYNTSIISIPFDDESLLEVKLELIAKDGKPYIKVTCTNRAYFADGTRMPLNDLEAKQFKSLIENGSLGSAVNAISFLKYLDSVPNISTSSSSLPPASGGVGGGCLAVCTTVEWPDGRVSDAGCHTPPDCGK</sequence>
<organism evidence="3 4">
    <name type="scientific">Alteromonas macleodii</name>
    <name type="common">Pseudoalteromonas macleodii</name>
    <dbReference type="NCBI Taxonomy" id="28108"/>
    <lineage>
        <taxon>Bacteria</taxon>
        <taxon>Pseudomonadati</taxon>
        <taxon>Pseudomonadota</taxon>
        <taxon>Gammaproteobacteria</taxon>
        <taxon>Alteromonadales</taxon>
        <taxon>Alteromonadaceae</taxon>
        <taxon>Alteromonas/Salinimonas group</taxon>
        <taxon>Alteromonas</taxon>
    </lineage>
</organism>
<accession>A0A6T9YCN5</accession>
<dbReference type="EMBL" id="LR812090">
    <property type="protein sequence ID" value="CAB9495815.1"/>
    <property type="molecule type" value="Genomic_DNA"/>
</dbReference>
<proteinExistence type="predicted"/>
<gene>
    <name evidence="3" type="ORF">ALFOR1_70187</name>
</gene>
<dbReference type="Proteomes" id="UP000509458">
    <property type="component" value="Chromosome"/>
</dbReference>
<protein>
    <submittedName>
        <fullName evidence="3">Uncharacterized protein</fullName>
    </submittedName>
</protein>
<evidence type="ECO:0000313" key="3">
    <source>
        <dbReference type="EMBL" id="CAB9495815.1"/>
    </source>
</evidence>
<keyword evidence="2" id="KW-0732">Signal</keyword>
<dbReference type="RefSeq" id="WP_179984937.1">
    <property type="nucleotide sequence ID" value="NZ_LR812090.1"/>
</dbReference>
<dbReference type="AlphaFoldDB" id="A0A6T9YCN5"/>
<reference evidence="3 4" key="1">
    <citation type="submission" date="2020-06" db="EMBL/GenBank/DDBJ databases">
        <authorList>
            <person name="Duchaud E."/>
        </authorList>
    </citation>
    <scope>NUCLEOTIDE SEQUENCE [LARGE SCALE GENOMIC DNA]</scope>
    <source>
        <strain evidence="3">Alteromonas fortis</strain>
    </source>
</reference>
<evidence type="ECO:0000313" key="4">
    <source>
        <dbReference type="Proteomes" id="UP000509458"/>
    </source>
</evidence>
<feature type="chain" id="PRO_5029709412" evidence="2">
    <location>
        <begin position="19"/>
        <end position="319"/>
    </location>
</feature>